<keyword evidence="3" id="KW-1003">Cell membrane</keyword>
<feature type="transmembrane region" description="Helical" evidence="8">
    <location>
        <begin position="55"/>
        <end position="76"/>
    </location>
</feature>
<gene>
    <name evidence="9" type="ordered locus">Cag_1165</name>
</gene>
<evidence type="ECO:0000256" key="1">
    <source>
        <dbReference type="ARBA" id="ARBA00004651"/>
    </source>
</evidence>
<dbReference type="InterPro" id="IPR007227">
    <property type="entry name" value="Cell_shape_determining_MreD"/>
</dbReference>
<proteinExistence type="inferred from homology"/>
<dbReference type="OrthoDB" id="597763at2"/>
<comment type="similarity">
    <text evidence="2">Belongs to the MreD family.</text>
</comment>
<keyword evidence="4 8" id="KW-0812">Transmembrane</keyword>
<feature type="transmembrane region" description="Helical" evidence="8">
    <location>
        <begin position="29"/>
        <end position="49"/>
    </location>
</feature>
<keyword evidence="5" id="KW-0133">Cell shape</keyword>
<comment type="subcellular location">
    <subcellularLocation>
        <location evidence="1">Cell membrane</location>
        <topology evidence="1">Multi-pass membrane protein</topology>
    </subcellularLocation>
</comment>
<organism evidence="9">
    <name type="scientific">Chlorobium chlorochromatii (strain CaD3)</name>
    <dbReference type="NCBI Taxonomy" id="340177"/>
    <lineage>
        <taxon>Bacteria</taxon>
        <taxon>Pseudomonadati</taxon>
        <taxon>Chlorobiota</taxon>
        <taxon>Chlorobiia</taxon>
        <taxon>Chlorobiales</taxon>
        <taxon>Chlorobiaceae</taxon>
        <taxon>Chlorobium/Pelodictyon group</taxon>
        <taxon>Chlorobium</taxon>
    </lineage>
</organism>
<evidence type="ECO:0000256" key="5">
    <source>
        <dbReference type="ARBA" id="ARBA00022960"/>
    </source>
</evidence>
<reference evidence="9" key="1">
    <citation type="submission" date="2005-08" db="EMBL/GenBank/DDBJ databases">
        <title>Complete sequence of Chlorobium chlorochromatii CaD3.</title>
        <authorList>
            <person name="Copeland A."/>
            <person name="Lucas S."/>
            <person name="Lapidus A."/>
            <person name="Barry K."/>
            <person name="Detter J.C."/>
            <person name="Glavina T."/>
            <person name="Hammon N."/>
            <person name="Israni S."/>
            <person name="Pitluck S."/>
            <person name="Bryant D."/>
            <person name="Schmutz J."/>
            <person name="Larimer F."/>
            <person name="Land M."/>
            <person name="Kyrpides N."/>
            <person name="Ivanova N."/>
            <person name="Richardson P."/>
        </authorList>
    </citation>
    <scope>NUCLEOTIDE SEQUENCE [LARGE SCALE GENOMIC DNA]</scope>
    <source>
        <strain evidence="9">CaD3</strain>
    </source>
</reference>
<evidence type="ECO:0000256" key="8">
    <source>
        <dbReference type="SAM" id="Phobius"/>
    </source>
</evidence>
<protein>
    <submittedName>
        <fullName evidence="9">Uncharacterized protein</fullName>
    </submittedName>
</protein>
<evidence type="ECO:0000256" key="6">
    <source>
        <dbReference type="ARBA" id="ARBA00022989"/>
    </source>
</evidence>
<dbReference type="GO" id="GO:0005886">
    <property type="term" value="C:plasma membrane"/>
    <property type="evidence" value="ECO:0007669"/>
    <property type="project" value="UniProtKB-SubCell"/>
</dbReference>
<feature type="transmembrane region" description="Helical" evidence="8">
    <location>
        <begin position="105"/>
        <end position="123"/>
    </location>
</feature>
<dbReference type="STRING" id="340177.Cag_1165"/>
<evidence type="ECO:0000256" key="2">
    <source>
        <dbReference type="ARBA" id="ARBA00007776"/>
    </source>
</evidence>
<evidence type="ECO:0000256" key="7">
    <source>
        <dbReference type="ARBA" id="ARBA00023136"/>
    </source>
</evidence>
<accession>Q3ARE8</accession>
<dbReference type="NCBIfam" id="TIGR03426">
    <property type="entry name" value="shape_MreD"/>
    <property type="match status" value="1"/>
</dbReference>
<dbReference type="EMBL" id="CP000108">
    <property type="protein sequence ID" value="ABB28427.1"/>
    <property type="molecule type" value="Genomic_DNA"/>
</dbReference>
<dbReference type="GO" id="GO:0008360">
    <property type="term" value="P:regulation of cell shape"/>
    <property type="evidence" value="ECO:0007669"/>
    <property type="project" value="UniProtKB-KW"/>
</dbReference>
<keyword evidence="6 8" id="KW-1133">Transmembrane helix</keyword>
<sequence>MPLKPHFTIIGLLGVAVLVQEFALNRLTLFHAAPDMVTIGIAVLALLQGQKKSTTAGFIVGTIIGMISGNMGMAMLSRSVEGFIAGYFYEPEDSHATSHQIRRSFFFAILLSGFVANALLSLGDNPLALPLAYRLLATGIAEALMTYLLAWLLHWLFLKKLLAD</sequence>
<evidence type="ECO:0000313" key="9">
    <source>
        <dbReference type="EMBL" id="ABB28427.1"/>
    </source>
</evidence>
<keyword evidence="7 8" id="KW-0472">Membrane</keyword>
<name>Q3ARE8_CHLCH</name>
<dbReference type="HOGENOM" id="CLU_1616061_0_0_10"/>
<evidence type="ECO:0000256" key="3">
    <source>
        <dbReference type="ARBA" id="ARBA00022475"/>
    </source>
</evidence>
<feature type="transmembrane region" description="Helical" evidence="8">
    <location>
        <begin position="135"/>
        <end position="158"/>
    </location>
</feature>
<dbReference type="AlphaFoldDB" id="Q3ARE8"/>
<dbReference type="KEGG" id="cch:Cag_1165"/>
<feature type="transmembrane region" description="Helical" evidence="8">
    <location>
        <begin position="6"/>
        <end position="24"/>
    </location>
</feature>
<evidence type="ECO:0000256" key="4">
    <source>
        <dbReference type="ARBA" id="ARBA00022692"/>
    </source>
</evidence>